<gene>
    <name evidence="1" type="ORF">CCACVL1_04158</name>
</gene>
<name>A0A1R3JUN9_COCAP</name>
<evidence type="ECO:0000313" key="2">
    <source>
        <dbReference type="Proteomes" id="UP000188268"/>
    </source>
</evidence>
<reference evidence="1 2" key="1">
    <citation type="submission" date="2013-09" db="EMBL/GenBank/DDBJ databases">
        <title>Corchorus capsularis genome sequencing.</title>
        <authorList>
            <person name="Alam M."/>
            <person name="Haque M.S."/>
            <person name="Islam M.S."/>
            <person name="Emdad E.M."/>
            <person name="Islam M.M."/>
            <person name="Ahmed B."/>
            <person name="Halim A."/>
            <person name="Hossen Q.M.M."/>
            <person name="Hossain M.Z."/>
            <person name="Ahmed R."/>
            <person name="Khan M.M."/>
            <person name="Islam R."/>
            <person name="Rashid M.M."/>
            <person name="Khan S.A."/>
            <person name="Rahman M.S."/>
            <person name="Alam M."/>
        </authorList>
    </citation>
    <scope>NUCLEOTIDE SEQUENCE [LARGE SCALE GENOMIC DNA]</scope>
    <source>
        <strain evidence="2">cv. CVL-1</strain>
        <tissue evidence="1">Whole seedling</tissue>
    </source>
</reference>
<dbReference type="AlphaFoldDB" id="A0A1R3JUN9"/>
<keyword evidence="2" id="KW-1185">Reference proteome</keyword>
<accession>A0A1R3JUN9</accession>
<dbReference type="Gramene" id="OMO98609">
    <property type="protein sequence ID" value="OMO98609"/>
    <property type="gene ID" value="CCACVL1_04158"/>
</dbReference>
<proteinExistence type="predicted"/>
<organism evidence="1 2">
    <name type="scientific">Corchorus capsularis</name>
    <name type="common">Jute</name>
    <dbReference type="NCBI Taxonomy" id="210143"/>
    <lineage>
        <taxon>Eukaryota</taxon>
        <taxon>Viridiplantae</taxon>
        <taxon>Streptophyta</taxon>
        <taxon>Embryophyta</taxon>
        <taxon>Tracheophyta</taxon>
        <taxon>Spermatophyta</taxon>
        <taxon>Magnoliopsida</taxon>
        <taxon>eudicotyledons</taxon>
        <taxon>Gunneridae</taxon>
        <taxon>Pentapetalae</taxon>
        <taxon>rosids</taxon>
        <taxon>malvids</taxon>
        <taxon>Malvales</taxon>
        <taxon>Malvaceae</taxon>
        <taxon>Grewioideae</taxon>
        <taxon>Apeibeae</taxon>
        <taxon>Corchorus</taxon>
    </lineage>
</organism>
<protein>
    <submittedName>
        <fullName evidence="1">Uncharacterized protein</fullName>
    </submittedName>
</protein>
<dbReference type="Proteomes" id="UP000188268">
    <property type="component" value="Unassembled WGS sequence"/>
</dbReference>
<comment type="caution">
    <text evidence="1">The sequence shown here is derived from an EMBL/GenBank/DDBJ whole genome shotgun (WGS) entry which is preliminary data.</text>
</comment>
<sequence>MAVPLTLTPALTQIAAVEAISLSTTEEAN</sequence>
<evidence type="ECO:0000313" key="1">
    <source>
        <dbReference type="EMBL" id="OMO98609.1"/>
    </source>
</evidence>
<dbReference type="EMBL" id="AWWV01007050">
    <property type="protein sequence ID" value="OMO98609.1"/>
    <property type="molecule type" value="Genomic_DNA"/>
</dbReference>